<name>A0A2N5GKW9_9BACI</name>
<dbReference type="PANTHER" id="PTHR39966:SF3">
    <property type="entry name" value="DUF438 DOMAIN-CONTAINING PROTEIN"/>
    <property type="match status" value="1"/>
</dbReference>
<dbReference type="PANTHER" id="PTHR39966">
    <property type="entry name" value="BLL2471 PROTEIN-RELATED"/>
    <property type="match status" value="1"/>
</dbReference>
<comment type="caution">
    <text evidence="2">The sequence shown here is derived from an EMBL/GenBank/DDBJ whole genome shotgun (WGS) entry which is preliminary data.</text>
</comment>
<keyword evidence="5" id="KW-1185">Reference proteome</keyword>
<dbReference type="EMBL" id="PGVD01000025">
    <property type="protein sequence ID" value="PLR97931.1"/>
    <property type="molecule type" value="Genomic_DNA"/>
</dbReference>
<feature type="domain" description="Hemerythrin-like" evidence="1">
    <location>
        <begin position="19"/>
        <end position="155"/>
    </location>
</feature>
<evidence type="ECO:0000313" key="2">
    <source>
        <dbReference type="EMBL" id="PLR82163.1"/>
    </source>
</evidence>
<evidence type="ECO:0000313" key="3">
    <source>
        <dbReference type="EMBL" id="PLR97931.1"/>
    </source>
</evidence>
<dbReference type="Gene3D" id="1.20.120.520">
    <property type="entry name" value="nmb1532 protein domain like"/>
    <property type="match status" value="1"/>
</dbReference>
<dbReference type="EMBL" id="PGVA01000028">
    <property type="protein sequence ID" value="PLR82163.1"/>
    <property type="molecule type" value="Genomic_DNA"/>
</dbReference>
<dbReference type="Proteomes" id="UP000235114">
    <property type="component" value="Unassembled WGS sequence"/>
</dbReference>
<dbReference type="Proteomes" id="UP000234951">
    <property type="component" value="Unassembled WGS sequence"/>
</dbReference>
<proteinExistence type="predicted"/>
<reference evidence="3 5" key="2">
    <citation type="submission" date="2017-12" db="EMBL/GenBank/DDBJ databases">
        <title>Comparative Functional Genomics of Dry Heat Resistant strains isolated from the Viking Spacecraft.</title>
        <authorList>
            <person name="Seuylemezian A."/>
            <person name="Cooper K."/>
            <person name="Vaishampayan P."/>
        </authorList>
    </citation>
    <scope>NUCLEOTIDE SEQUENCE [LARGE SCALE GENOMIC DNA]</scope>
    <source>
        <strain evidence="3 5">ATCC 29669</strain>
    </source>
</reference>
<evidence type="ECO:0000313" key="4">
    <source>
        <dbReference type="Proteomes" id="UP000234951"/>
    </source>
</evidence>
<evidence type="ECO:0000259" key="1">
    <source>
        <dbReference type="Pfam" id="PF01814"/>
    </source>
</evidence>
<dbReference type="Pfam" id="PF01814">
    <property type="entry name" value="Hemerythrin"/>
    <property type="match status" value="1"/>
</dbReference>
<organism evidence="2 4">
    <name type="scientific">Bacillus canaveralius</name>
    <dbReference type="NCBI Taxonomy" id="1403243"/>
    <lineage>
        <taxon>Bacteria</taxon>
        <taxon>Bacillati</taxon>
        <taxon>Bacillota</taxon>
        <taxon>Bacilli</taxon>
        <taxon>Bacillales</taxon>
        <taxon>Bacillaceae</taxon>
        <taxon>Bacillus</taxon>
    </lineage>
</organism>
<sequence length="173" mass="19692">MEGCMGAFANRKPVELSQGLALLKEEHPPLIQLLDELVELSKKVEDSDQKQDVFAILTEKVKAFFSKLERHSEKEEGILFKMMEVYLGKGTGPIAVMEHEHEQAKSMIRGFLNKTEGDGPLSTEEMHACTAFIRKAYSILVDHFAKEENVLYPMAENLFTKEEKELLYARVQS</sequence>
<dbReference type="RefSeq" id="WP_101577879.1">
    <property type="nucleotide sequence ID" value="NZ_PGVA01000028.1"/>
</dbReference>
<accession>A0A2N5GKW9</accession>
<dbReference type="GO" id="GO:0005886">
    <property type="term" value="C:plasma membrane"/>
    <property type="evidence" value="ECO:0007669"/>
    <property type="project" value="TreeGrafter"/>
</dbReference>
<gene>
    <name evidence="2" type="ORF">CU635_13440</name>
    <name evidence="3" type="ORF">CVD25_08900</name>
</gene>
<protein>
    <submittedName>
        <fullName evidence="2">Hemerythrin</fullName>
    </submittedName>
</protein>
<dbReference type="AlphaFoldDB" id="A0A2N5GKW9"/>
<dbReference type="InterPro" id="IPR012312">
    <property type="entry name" value="Hemerythrin-like"/>
</dbReference>
<dbReference type="OrthoDB" id="9792554at2"/>
<evidence type="ECO:0000313" key="5">
    <source>
        <dbReference type="Proteomes" id="UP000235114"/>
    </source>
</evidence>
<reference evidence="2 4" key="1">
    <citation type="submission" date="2017-11" db="EMBL/GenBank/DDBJ databases">
        <title>Comparitive Functional Genomics of Dry Heat Resistant strains isolated from the Viking Spacecraft.</title>
        <authorList>
            <person name="Seuylemezian A."/>
            <person name="Cooper K."/>
            <person name="Vaishampayan P."/>
        </authorList>
    </citation>
    <scope>NUCLEOTIDE SEQUENCE [LARGE SCALE GENOMIC DNA]</scope>
    <source>
        <strain evidence="2 4">M4.6</strain>
    </source>
</reference>